<keyword evidence="3 6" id="KW-0413">Isomerase</keyword>
<evidence type="ECO:0000313" key="8">
    <source>
        <dbReference type="EMBL" id="QPR72452.1"/>
    </source>
</evidence>
<dbReference type="InterPro" id="IPR050188">
    <property type="entry name" value="RluA_PseudoU_synthase"/>
</dbReference>
<evidence type="ECO:0000313" key="10">
    <source>
        <dbReference type="Proteomes" id="UP000435910"/>
    </source>
</evidence>
<dbReference type="EC" id="5.4.99.-" evidence="6"/>
<dbReference type="OMA" id="PKSHVYR"/>
<comment type="similarity">
    <text evidence="2 6">Belongs to the pseudouridine synthase RluA family.</text>
</comment>
<accession>A0A415ISW0</accession>
<dbReference type="EMBL" id="CP065647">
    <property type="protein sequence ID" value="QPR72452.1"/>
    <property type="molecule type" value="Genomic_DNA"/>
</dbReference>
<dbReference type="InterPro" id="IPR006224">
    <property type="entry name" value="PsdUridine_synth_RluA-like_CS"/>
</dbReference>
<dbReference type="NCBIfam" id="TIGR00005">
    <property type="entry name" value="rluA_subfam"/>
    <property type="match status" value="1"/>
</dbReference>
<dbReference type="InterPro" id="IPR006225">
    <property type="entry name" value="PsdUridine_synth_RluC/D"/>
</dbReference>
<dbReference type="InterPro" id="IPR006145">
    <property type="entry name" value="PsdUridine_synth_RsuA/RluA"/>
</dbReference>
<proteinExistence type="inferred from homology"/>
<dbReference type="PANTHER" id="PTHR21600:SF71">
    <property type="entry name" value="PSEUDOURIDINE SYNTHASE"/>
    <property type="match status" value="1"/>
</dbReference>
<dbReference type="PROSITE" id="PS50889">
    <property type="entry name" value="S4"/>
    <property type="match status" value="1"/>
</dbReference>
<evidence type="ECO:0000313" key="11">
    <source>
        <dbReference type="Proteomes" id="UP000595038"/>
    </source>
</evidence>
<evidence type="ECO:0000256" key="6">
    <source>
        <dbReference type="RuleBase" id="RU362028"/>
    </source>
</evidence>
<evidence type="ECO:0000256" key="1">
    <source>
        <dbReference type="ARBA" id="ARBA00000073"/>
    </source>
</evidence>
<gene>
    <name evidence="9" type="ORF">CHCC16736_3163</name>
    <name evidence="8" type="ORF">I6G80_22025</name>
</gene>
<comment type="function">
    <text evidence="6">Responsible for synthesis of pseudouridine from uracil.</text>
</comment>
<dbReference type="Pfam" id="PF00849">
    <property type="entry name" value="PseudoU_synth_2"/>
    <property type="match status" value="1"/>
</dbReference>
<reference evidence="8 11" key="2">
    <citation type="submission" date="2020-12" db="EMBL/GenBank/DDBJ databases">
        <title>FDA dAtabase for Regulatory Grade micrObial Sequences (FDA-ARGOS): Supporting development and validation of Infectious Disease Dx tests.</title>
        <authorList>
            <person name="Nelson B."/>
            <person name="Plummer A."/>
            <person name="Tallon L."/>
            <person name="Sadzewicz L."/>
            <person name="Zhao X."/>
            <person name="Boylan J."/>
            <person name="Ott S."/>
            <person name="Bowen H."/>
            <person name="Vavikolanu K."/>
            <person name="Mehta A."/>
            <person name="Aluvathingal J."/>
            <person name="Nadendla S."/>
            <person name="Myers T."/>
            <person name="Yan Y."/>
            <person name="Sichtig H."/>
        </authorList>
    </citation>
    <scope>NUCLEOTIDE SEQUENCE [LARGE SCALE GENOMIC DNA]</scope>
    <source>
        <strain evidence="8 11">FDAARGOS_923</strain>
    </source>
</reference>
<dbReference type="GO" id="GO:0009982">
    <property type="term" value="F:pseudouridine synthase activity"/>
    <property type="evidence" value="ECO:0007669"/>
    <property type="project" value="InterPro"/>
</dbReference>
<dbReference type="AlphaFoldDB" id="A0A415ISW0"/>
<feature type="domain" description="Pseudouridine synthase RsuA/RluA-like" evidence="7">
    <location>
        <begin position="91"/>
        <end position="244"/>
    </location>
</feature>
<evidence type="ECO:0000256" key="4">
    <source>
        <dbReference type="PIRSR" id="PIRSR606225-1"/>
    </source>
</evidence>
<dbReference type="CDD" id="cd02869">
    <property type="entry name" value="PseudoU_synth_RluA_like"/>
    <property type="match status" value="1"/>
</dbReference>
<protein>
    <recommendedName>
        <fullName evidence="6">Pseudouridine synthase</fullName>
        <ecNumber evidence="6">5.4.99.-</ecNumber>
    </recommendedName>
</protein>
<dbReference type="Proteomes" id="UP000435910">
    <property type="component" value="Unassembled WGS sequence"/>
</dbReference>
<evidence type="ECO:0000259" key="7">
    <source>
        <dbReference type="Pfam" id="PF00849"/>
    </source>
</evidence>
<dbReference type="GO" id="GO:0140098">
    <property type="term" value="F:catalytic activity, acting on RNA"/>
    <property type="evidence" value="ECO:0007669"/>
    <property type="project" value="UniProtKB-ARBA"/>
</dbReference>
<name>A0A415ISW0_BACLI</name>
<evidence type="ECO:0000256" key="2">
    <source>
        <dbReference type="ARBA" id="ARBA00010876"/>
    </source>
</evidence>
<dbReference type="PANTHER" id="PTHR21600">
    <property type="entry name" value="MITOCHONDRIAL RNA PSEUDOURIDINE SYNTHASE"/>
    <property type="match status" value="1"/>
</dbReference>
<feature type="active site" evidence="4">
    <location>
        <position position="138"/>
    </location>
</feature>
<dbReference type="SUPFAM" id="SSF55120">
    <property type="entry name" value="Pseudouridine synthase"/>
    <property type="match status" value="1"/>
</dbReference>
<organism evidence="9 10">
    <name type="scientific">Bacillus licheniformis</name>
    <dbReference type="NCBI Taxonomy" id="1402"/>
    <lineage>
        <taxon>Bacteria</taxon>
        <taxon>Bacillati</taxon>
        <taxon>Bacillota</taxon>
        <taxon>Bacilli</taxon>
        <taxon>Bacillales</taxon>
        <taxon>Bacillaceae</taxon>
        <taxon>Bacillus</taxon>
    </lineage>
</organism>
<dbReference type="Gene3D" id="3.30.2350.10">
    <property type="entry name" value="Pseudouridine synthase"/>
    <property type="match status" value="1"/>
</dbReference>
<dbReference type="GO" id="GO:0003723">
    <property type="term" value="F:RNA binding"/>
    <property type="evidence" value="ECO:0007669"/>
    <property type="project" value="UniProtKB-KW"/>
</dbReference>
<evidence type="ECO:0000256" key="3">
    <source>
        <dbReference type="ARBA" id="ARBA00023235"/>
    </source>
</evidence>
<dbReference type="FunFam" id="3.30.2350.10:FF:000005">
    <property type="entry name" value="Pseudouridine synthase"/>
    <property type="match status" value="1"/>
</dbReference>
<dbReference type="GeneID" id="92862440"/>
<dbReference type="PROSITE" id="PS01129">
    <property type="entry name" value="PSI_RLU"/>
    <property type="match status" value="1"/>
</dbReference>
<keyword evidence="5" id="KW-0694">RNA-binding</keyword>
<dbReference type="EMBL" id="NILC01000021">
    <property type="protein sequence ID" value="TWL28561.1"/>
    <property type="molecule type" value="Genomic_DNA"/>
</dbReference>
<sequence length="305" mass="34321">MNQKNHGLFFSADIRHHGELLYAYLKREAKASKPVIQYWIANEKVKVNHKSVNHNVRLESGDSVMIDLREEEESGIVPEYGELPVLFEDDHMLIVNKPAGMATHPNEAGQTGTLSNLVAFYFQMNGEERKVRHVHRLDKDTSGAVVFAKHRLAHALLDEQLQRKELARTYVAVAEGKFRKKTGTISAPIGRDKHHPVRRRVSHSGQPAVTHFESKGYDSRHDVTLCRLQLETGRTHQIRVHLASIGHPLSGDTLYGGSKGLFQRQALHAIEINVTHPITKERVTVAAPLPDDLKDEIGRLFGTVD</sequence>
<reference evidence="9 10" key="1">
    <citation type="submission" date="2019-06" db="EMBL/GenBank/DDBJ databases">
        <title>Genome sequence analysis of &gt;100 Bacillus licheniformis strains suggests intrinsic resistance to this species.</title>
        <authorList>
            <person name="Wels M."/>
            <person name="Siezen R.J."/>
            <person name="Johansen E."/>
            <person name="Stuer-Lauridsen B."/>
            <person name="Bjerre K."/>
            <person name="Nielsen B.K.K."/>
        </authorList>
    </citation>
    <scope>NUCLEOTIDE SEQUENCE [LARGE SCALE GENOMIC DNA]</scope>
    <source>
        <strain evidence="9 10">BAC-16736</strain>
    </source>
</reference>
<comment type="catalytic activity">
    <reaction evidence="1 6">
        <text>a uridine in RNA = a pseudouridine in RNA</text>
        <dbReference type="Rhea" id="RHEA:48348"/>
        <dbReference type="Rhea" id="RHEA-COMP:12068"/>
        <dbReference type="Rhea" id="RHEA-COMP:12069"/>
        <dbReference type="ChEBI" id="CHEBI:65314"/>
        <dbReference type="ChEBI" id="CHEBI:65315"/>
    </reaction>
</comment>
<dbReference type="InterPro" id="IPR020103">
    <property type="entry name" value="PsdUridine_synth_cat_dom_sf"/>
</dbReference>
<dbReference type="Proteomes" id="UP000595038">
    <property type="component" value="Chromosome"/>
</dbReference>
<evidence type="ECO:0000313" key="9">
    <source>
        <dbReference type="EMBL" id="TWL28561.1"/>
    </source>
</evidence>
<dbReference type="GO" id="GO:0000455">
    <property type="term" value="P:enzyme-directed rRNA pseudouridine synthesis"/>
    <property type="evidence" value="ECO:0007669"/>
    <property type="project" value="TreeGrafter"/>
</dbReference>
<dbReference type="RefSeq" id="WP_003180064.1">
    <property type="nucleotide sequence ID" value="NZ_BEXU01000023.1"/>
</dbReference>
<evidence type="ECO:0000256" key="5">
    <source>
        <dbReference type="PROSITE-ProRule" id="PRU00182"/>
    </source>
</evidence>